<reference evidence="1 2" key="1">
    <citation type="submission" date="2020-09" db="EMBL/GenBank/DDBJ databases">
        <title>Investigation of environmental microbe.</title>
        <authorList>
            <person name="Ou Y."/>
            <person name="Kang Q."/>
        </authorList>
    </citation>
    <scope>NUCLEOTIDE SEQUENCE [LARGE SCALE GENOMIC DNA]</scope>
    <source>
        <strain evidence="1 2">KJZ-9</strain>
    </source>
</reference>
<dbReference type="EMBL" id="CP061538">
    <property type="protein sequence ID" value="QNV40641.1"/>
    <property type="molecule type" value="Genomic_DNA"/>
</dbReference>
<protein>
    <submittedName>
        <fullName evidence="1">Uncharacterized protein</fullName>
    </submittedName>
</protein>
<dbReference type="Proteomes" id="UP000516421">
    <property type="component" value="Chromosome"/>
</dbReference>
<organism evidence="1 2">
    <name type="scientific">Rothia amarae</name>
    <dbReference type="NCBI Taxonomy" id="169480"/>
    <lineage>
        <taxon>Bacteria</taxon>
        <taxon>Bacillati</taxon>
        <taxon>Actinomycetota</taxon>
        <taxon>Actinomycetes</taxon>
        <taxon>Micrococcales</taxon>
        <taxon>Micrococcaceae</taxon>
        <taxon>Rothia</taxon>
    </lineage>
</organism>
<evidence type="ECO:0000313" key="2">
    <source>
        <dbReference type="Proteomes" id="UP000516421"/>
    </source>
</evidence>
<dbReference type="KEGG" id="rama:IDM48_04360"/>
<proteinExistence type="predicted"/>
<dbReference type="AlphaFoldDB" id="A0A7H2BLU5"/>
<gene>
    <name evidence="1" type="ORF">IDM48_04360</name>
</gene>
<dbReference type="Gene3D" id="1.10.287.1080">
    <property type="entry name" value="MazG-like"/>
    <property type="match status" value="1"/>
</dbReference>
<sequence length="171" mass="19058">MNLSDYQARALETALPTALTPDYLVPMIVGEVGELFGALAKSVRDEWDEERTCKTLTKEYGDVAWGVAVLMRQEKLVPFPAATSEFGADPEDFPDDRIEAMAMLNHASLTIMERVQKKQSILLLVRILWTMLMDYCELVTGSSFDEVLEANLAKLADRKQRGVIGGSGDER</sequence>
<dbReference type="RefSeq" id="WP_190618217.1">
    <property type="nucleotide sequence ID" value="NZ_CP061538.1"/>
</dbReference>
<evidence type="ECO:0000313" key="1">
    <source>
        <dbReference type="EMBL" id="QNV40641.1"/>
    </source>
</evidence>
<dbReference type="SUPFAM" id="SSF101386">
    <property type="entry name" value="all-alpha NTP pyrophosphatases"/>
    <property type="match status" value="1"/>
</dbReference>
<accession>A0A7H2BLU5</accession>
<keyword evidence="2" id="KW-1185">Reference proteome</keyword>
<name>A0A7H2BLU5_9MICC</name>